<protein>
    <submittedName>
        <fullName evidence="1">DUF5565 family protein</fullName>
    </submittedName>
</protein>
<accession>A0ABW5GL03</accession>
<name>A0ABW5GL03_9PSEU</name>
<gene>
    <name evidence="1" type="ORF">ACFSYJ_23210</name>
</gene>
<keyword evidence="2" id="KW-1185">Reference proteome</keyword>
<organism evidence="1 2">
    <name type="scientific">Amycolatopsis samaneae</name>
    <dbReference type="NCBI Taxonomy" id="664691"/>
    <lineage>
        <taxon>Bacteria</taxon>
        <taxon>Bacillati</taxon>
        <taxon>Actinomycetota</taxon>
        <taxon>Actinomycetes</taxon>
        <taxon>Pseudonocardiales</taxon>
        <taxon>Pseudonocardiaceae</taxon>
        <taxon>Amycolatopsis</taxon>
    </lineage>
</organism>
<reference evidence="2" key="1">
    <citation type="journal article" date="2019" name="Int. J. Syst. Evol. Microbiol.">
        <title>The Global Catalogue of Microorganisms (GCM) 10K type strain sequencing project: providing services to taxonomists for standard genome sequencing and annotation.</title>
        <authorList>
            <consortium name="The Broad Institute Genomics Platform"/>
            <consortium name="The Broad Institute Genome Sequencing Center for Infectious Disease"/>
            <person name="Wu L."/>
            <person name="Ma J."/>
        </authorList>
    </citation>
    <scope>NUCLEOTIDE SEQUENCE [LARGE SCALE GENOMIC DNA]</scope>
    <source>
        <strain evidence="2">CGMCC 4.7643</strain>
    </source>
</reference>
<comment type="caution">
    <text evidence="1">The sequence shown here is derived from an EMBL/GenBank/DDBJ whole genome shotgun (WGS) entry which is preliminary data.</text>
</comment>
<proteinExistence type="predicted"/>
<evidence type="ECO:0000313" key="2">
    <source>
        <dbReference type="Proteomes" id="UP001597419"/>
    </source>
</evidence>
<dbReference type="InterPro" id="IPR041211">
    <property type="entry name" value="RLIG1"/>
</dbReference>
<dbReference type="RefSeq" id="WP_345404585.1">
    <property type="nucleotide sequence ID" value="NZ_BAABHG010000016.1"/>
</dbReference>
<dbReference type="Pfam" id="PF17720">
    <property type="entry name" value="RLIG1"/>
    <property type="match status" value="1"/>
</dbReference>
<sequence>MRKIPTLFRRDPEDLRRVTRDVHPDCRWVLDGQGVPTRKYDGTCVRLDESGVWWARREVKAGRSAPAGFEAVQTDPATGKTVGWEPVEQSAFAKFFEQARAEFPEAAPGTYELCGPKINGDPEQLGAHRLVRHAAAERFDDVPRDFDGLMAWLLAHPEFEGVVWHHPDGRMAKLKHRDARFSG</sequence>
<evidence type="ECO:0000313" key="1">
    <source>
        <dbReference type="EMBL" id="MFD2461533.1"/>
    </source>
</evidence>
<dbReference type="EMBL" id="JBHUKU010000013">
    <property type="protein sequence ID" value="MFD2461533.1"/>
    <property type="molecule type" value="Genomic_DNA"/>
</dbReference>
<dbReference type="Proteomes" id="UP001597419">
    <property type="component" value="Unassembled WGS sequence"/>
</dbReference>